<accession>A0ABQ9GS18</accession>
<gene>
    <name evidence="2" type="ORF">PR048_022712</name>
</gene>
<dbReference type="EMBL" id="JARBHB010000009">
    <property type="protein sequence ID" value="KAJ8874823.1"/>
    <property type="molecule type" value="Genomic_DNA"/>
</dbReference>
<feature type="compositionally biased region" description="Basic and acidic residues" evidence="1">
    <location>
        <begin position="73"/>
        <end position="90"/>
    </location>
</feature>
<reference evidence="2 3" key="1">
    <citation type="submission" date="2023-02" db="EMBL/GenBank/DDBJ databases">
        <title>LHISI_Scaffold_Assembly.</title>
        <authorList>
            <person name="Stuart O.P."/>
            <person name="Cleave R."/>
            <person name="Magrath M.J.L."/>
            <person name="Mikheyev A.S."/>
        </authorList>
    </citation>
    <scope>NUCLEOTIDE SEQUENCE [LARGE SCALE GENOMIC DNA]</scope>
    <source>
        <strain evidence="2">Daus_M_001</strain>
        <tissue evidence="2">Leg muscle</tissue>
    </source>
</reference>
<evidence type="ECO:0000313" key="2">
    <source>
        <dbReference type="EMBL" id="KAJ8874823.1"/>
    </source>
</evidence>
<feature type="compositionally biased region" description="Basic and acidic residues" evidence="1">
    <location>
        <begin position="564"/>
        <end position="585"/>
    </location>
</feature>
<dbReference type="Proteomes" id="UP001159363">
    <property type="component" value="Chromosome 8"/>
</dbReference>
<sequence>MRVKRSEYGVTPECWCRGNVRSPRKPADQQISTGWKTNAAGALSIGWRGSNPSNGIGQAARQGHCTHQPPRAHTADSRKRQFPIDDHETMPQEANNTGNETALIKKTQQIKHLFLCDHIVIRRGQAAVSLLASHQGEPGSIPGRVTPGFWQVGIVPDDASGRRVFSGISRFPRPFIPAMLHSHLTSSSSVLKSSLRDAQISQHQLYLYTLRQERHGTLKARHGSKYIGAFMSYWWQNSQDELCSVADGLSLTWRGEWRNYRLHHTSDKVSHRSVHLKPVCHNKVFRTSSAGSFYTFYMLSEPVCKQAKGVRFPAGVFPDFRTCESCRTMVLVGGFSRGYAPFPPALAFRRRSIPRFTLTGSQHLDGCNLSKNSEFKKSRDNVIFLADTRKVNDVNRINRPGTNARVKAASATSLPSYVNSRRNGIQTRSGPSVYKLRAMVARGHLVSYAAGGPTLITAARRTTVPCGPGLMPDDAAVESLHVSDDVIQDKYNSRLGAIGVVRAVGGNNRVEQCRWSAGYLEDIHFPLSLHSGAAPHSPRFTLIGSQDQVSMEQRQNVWAGGTGDPRENPPTRGTVRHDSQMRKSGGDPAGNRAWFALVGGEQPNHCTTAAPP</sequence>
<feature type="region of interest" description="Disordered" evidence="1">
    <location>
        <begin position="558"/>
        <end position="612"/>
    </location>
</feature>
<comment type="caution">
    <text evidence="2">The sequence shown here is derived from an EMBL/GenBank/DDBJ whole genome shotgun (WGS) entry which is preliminary data.</text>
</comment>
<feature type="region of interest" description="Disordered" evidence="1">
    <location>
        <begin position="44"/>
        <end position="96"/>
    </location>
</feature>
<organism evidence="2 3">
    <name type="scientific">Dryococelus australis</name>
    <dbReference type="NCBI Taxonomy" id="614101"/>
    <lineage>
        <taxon>Eukaryota</taxon>
        <taxon>Metazoa</taxon>
        <taxon>Ecdysozoa</taxon>
        <taxon>Arthropoda</taxon>
        <taxon>Hexapoda</taxon>
        <taxon>Insecta</taxon>
        <taxon>Pterygota</taxon>
        <taxon>Neoptera</taxon>
        <taxon>Polyneoptera</taxon>
        <taxon>Phasmatodea</taxon>
        <taxon>Verophasmatodea</taxon>
        <taxon>Anareolatae</taxon>
        <taxon>Phasmatidae</taxon>
        <taxon>Eurycanthinae</taxon>
        <taxon>Dryococelus</taxon>
    </lineage>
</organism>
<name>A0ABQ9GS18_9NEOP</name>
<evidence type="ECO:0000256" key="1">
    <source>
        <dbReference type="SAM" id="MobiDB-lite"/>
    </source>
</evidence>
<protein>
    <submittedName>
        <fullName evidence="2">Uncharacterized protein</fullName>
    </submittedName>
</protein>
<proteinExistence type="predicted"/>
<keyword evidence="3" id="KW-1185">Reference proteome</keyword>
<evidence type="ECO:0000313" key="3">
    <source>
        <dbReference type="Proteomes" id="UP001159363"/>
    </source>
</evidence>